<dbReference type="PATRIC" id="fig|1429439.4.peg.4522"/>
<proteinExistence type="inferred from homology"/>
<dbReference type="InterPro" id="IPR002347">
    <property type="entry name" value="SDR_fam"/>
</dbReference>
<protein>
    <recommendedName>
        <fullName evidence="5">3-oxoacyl-ACP reductase</fullName>
    </recommendedName>
</protein>
<evidence type="ECO:0000256" key="2">
    <source>
        <dbReference type="ARBA" id="ARBA00023002"/>
    </source>
</evidence>
<sequence length="264" mass="27777">MEPSLPTTASPVAIVTAASRGIGAAVARELAARGYRLVLMSRSEGSLRLADELGGVGIQGSITDAADIDALVALTIETYGRIDAVVNNSGRYSDILQHHLEKLPMLTGSRLTLEPNDVDDLLGIPDAAWHAGLDLIMLNCVRMARAVTPHMLAQGGGSIVNISGMESVQPRLIYPLGPIRLALHGFTELYADRYGRAGIRMNCVLPGVMENASSSDLSITGAIPLRRYGGLGELAKTAAFLLSADSGYITGQMILVDGGLNRGL</sequence>
<reference evidence="3 4" key="1">
    <citation type="journal article" date="2014" name="Nature">
        <title>An environmental bacterial taxon with a large and distinct metabolic repertoire.</title>
        <authorList>
            <person name="Wilson M.C."/>
            <person name="Mori T."/>
            <person name="Ruckert C."/>
            <person name="Uria A.R."/>
            <person name="Helf M.J."/>
            <person name="Takada K."/>
            <person name="Gernert C."/>
            <person name="Steffens U.A."/>
            <person name="Heycke N."/>
            <person name="Schmitt S."/>
            <person name="Rinke C."/>
            <person name="Helfrich E.J."/>
            <person name="Brachmann A.O."/>
            <person name="Gurgui C."/>
            <person name="Wakimoto T."/>
            <person name="Kracht M."/>
            <person name="Crusemann M."/>
            <person name="Hentschel U."/>
            <person name="Abe I."/>
            <person name="Matsunaga S."/>
            <person name="Kalinowski J."/>
            <person name="Takeyama H."/>
            <person name="Piel J."/>
        </authorList>
    </citation>
    <scope>NUCLEOTIDE SEQUENCE [LARGE SCALE GENOMIC DNA]</scope>
    <source>
        <strain evidence="4">TSY2</strain>
    </source>
</reference>
<dbReference type="Pfam" id="PF00106">
    <property type="entry name" value="adh_short"/>
    <property type="match status" value="1"/>
</dbReference>
<keyword evidence="2" id="KW-0560">Oxidoreductase</keyword>
<dbReference type="AlphaFoldDB" id="W4M3B5"/>
<comment type="caution">
    <text evidence="3">The sequence shown here is derived from an EMBL/GenBank/DDBJ whole genome shotgun (WGS) entry which is preliminary data.</text>
</comment>
<dbReference type="InterPro" id="IPR036291">
    <property type="entry name" value="NAD(P)-bd_dom_sf"/>
</dbReference>
<dbReference type="GO" id="GO:0016491">
    <property type="term" value="F:oxidoreductase activity"/>
    <property type="evidence" value="ECO:0007669"/>
    <property type="project" value="UniProtKB-KW"/>
</dbReference>
<keyword evidence="4" id="KW-1185">Reference proteome</keyword>
<dbReference type="PANTHER" id="PTHR43943:SF17">
    <property type="entry name" value="3-PHENYLPROPIONATE-DIHYDRODIOL_CINNAMIC ACID-DIHYDRODIOL DEHYDROGENASE"/>
    <property type="match status" value="1"/>
</dbReference>
<dbReference type="SUPFAM" id="SSF51735">
    <property type="entry name" value="NAD(P)-binding Rossmann-fold domains"/>
    <property type="match status" value="1"/>
</dbReference>
<gene>
    <name evidence="3" type="ORF">ETSY2_26670</name>
</gene>
<evidence type="ECO:0000313" key="3">
    <source>
        <dbReference type="EMBL" id="ETX04804.1"/>
    </source>
</evidence>
<dbReference type="Gene3D" id="3.40.50.720">
    <property type="entry name" value="NAD(P)-binding Rossmann-like Domain"/>
    <property type="match status" value="1"/>
</dbReference>
<dbReference type="EMBL" id="AZHX01001114">
    <property type="protein sequence ID" value="ETX04804.1"/>
    <property type="molecule type" value="Genomic_DNA"/>
</dbReference>
<dbReference type="Proteomes" id="UP000019140">
    <property type="component" value="Unassembled WGS sequence"/>
</dbReference>
<organism evidence="3 4">
    <name type="scientific">Candidatus Entotheonella gemina</name>
    <dbReference type="NCBI Taxonomy" id="1429439"/>
    <lineage>
        <taxon>Bacteria</taxon>
        <taxon>Pseudomonadati</taxon>
        <taxon>Nitrospinota/Tectimicrobiota group</taxon>
        <taxon>Candidatus Tectimicrobiota</taxon>
        <taxon>Candidatus Entotheonellia</taxon>
        <taxon>Candidatus Entotheonellales</taxon>
        <taxon>Candidatus Entotheonellaceae</taxon>
        <taxon>Candidatus Entotheonella</taxon>
    </lineage>
</organism>
<dbReference type="HOGENOM" id="CLU_010194_1_2_7"/>
<accession>W4M3B5</accession>
<evidence type="ECO:0008006" key="5">
    <source>
        <dbReference type="Google" id="ProtNLM"/>
    </source>
</evidence>
<dbReference type="PRINTS" id="PR00081">
    <property type="entry name" value="GDHRDH"/>
</dbReference>
<evidence type="ECO:0000256" key="1">
    <source>
        <dbReference type="ARBA" id="ARBA00006484"/>
    </source>
</evidence>
<dbReference type="PANTHER" id="PTHR43943">
    <property type="entry name" value="DEHYDROGENASE/REDUCTASE (SDR FAMILY) MEMBER 4"/>
    <property type="match status" value="1"/>
</dbReference>
<evidence type="ECO:0000313" key="4">
    <source>
        <dbReference type="Proteomes" id="UP000019140"/>
    </source>
</evidence>
<comment type="similarity">
    <text evidence="1">Belongs to the short-chain dehydrogenases/reductases (SDR) family.</text>
</comment>
<name>W4M3B5_9BACT</name>